<feature type="signal peptide" evidence="1">
    <location>
        <begin position="1"/>
        <end position="19"/>
    </location>
</feature>
<evidence type="ECO:0000313" key="3">
    <source>
        <dbReference type="Proteomes" id="UP000248790"/>
    </source>
</evidence>
<dbReference type="AlphaFoldDB" id="A0A327WTG7"/>
<evidence type="ECO:0000256" key="1">
    <source>
        <dbReference type="SAM" id="SignalP"/>
    </source>
</evidence>
<proteinExistence type="predicted"/>
<sequence length="140" mass="15556">MKQLILFVLILGMSISCHKADQDATPADPLYQTWKLVEIQNSKGTWESVSYESVLELRADGDILYPKSEPGCCSPIRFERQDETLKITETYGGGDCIYVDCAAPSAYKIVSVTASELVLDMVYGISVPVSYSSMKYIPIR</sequence>
<dbReference type="OrthoDB" id="956865at2"/>
<reference evidence="2 3" key="1">
    <citation type="submission" date="2018-06" db="EMBL/GenBank/DDBJ databases">
        <title>Genomic Encyclopedia of Archaeal and Bacterial Type Strains, Phase II (KMG-II): from individual species to whole genera.</title>
        <authorList>
            <person name="Goeker M."/>
        </authorList>
    </citation>
    <scope>NUCLEOTIDE SEQUENCE [LARGE SCALE GENOMIC DNA]</scope>
    <source>
        <strain evidence="2 3">DSM 21851</strain>
    </source>
</reference>
<evidence type="ECO:0008006" key="4">
    <source>
        <dbReference type="Google" id="ProtNLM"/>
    </source>
</evidence>
<dbReference type="EMBL" id="QLMC01000004">
    <property type="protein sequence ID" value="RAJ95680.1"/>
    <property type="molecule type" value="Genomic_DNA"/>
</dbReference>
<gene>
    <name evidence="2" type="ORF">LX87_03428</name>
</gene>
<name>A0A327WTG7_LARAB</name>
<evidence type="ECO:0000313" key="2">
    <source>
        <dbReference type="EMBL" id="RAJ95680.1"/>
    </source>
</evidence>
<keyword evidence="3" id="KW-1185">Reference proteome</keyword>
<feature type="chain" id="PRO_5016335155" description="Lipocalin-like protein" evidence="1">
    <location>
        <begin position="20"/>
        <end position="140"/>
    </location>
</feature>
<keyword evidence="1" id="KW-0732">Signal</keyword>
<dbReference type="RefSeq" id="WP_111629479.1">
    <property type="nucleotide sequence ID" value="NZ_QLMC01000004.1"/>
</dbReference>
<organism evidence="2 3">
    <name type="scientific">Larkinella arboricola</name>
    <dbReference type="NCBI Taxonomy" id="643671"/>
    <lineage>
        <taxon>Bacteria</taxon>
        <taxon>Pseudomonadati</taxon>
        <taxon>Bacteroidota</taxon>
        <taxon>Cytophagia</taxon>
        <taxon>Cytophagales</taxon>
        <taxon>Spirosomataceae</taxon>
        <taxon>Larkinella</taxon>
    </lineage>
</organism>
<dbReference type="Proteomes" id="UP000248790">
    <property type="component" value="Unassembled WGS sequence"/>
</dbReference>
<comment type="caution">
    <text evidence="2">The sequence shown here is derived from an EMBL/GenBank/DDBJ whole genome shotgun (WGS) entry which is preliminary data.</text>
</comment>
<accession>A0A327WTG7</accession>
<dbReference type="PROSITE" id="PS51257">
    <property type="entry name" value="PROKAR_LIPOPROTEIN"/>
    <property type="match status" value="1"/>
</dbReference>
<protein>
    <recommendedName>
        <fullName evidence="4">Lipocalin-like protein</fullName>
    </recommendedName>
</protein>